<dbReference type="SUPFAM" id="SSF53335">
    <property type="entry name" value="S-adenosyl-L-methionine-dependent methyltransferases"/>
    <property type="match status" value="1"/>
</dbReference>
<accession>A0A1S1V710</accession>
<evidence type="ECO:0000256" key="4">
    <source>
        <dbReference type="ARBA" id="ARBA00022679"/>
    </source>
</evidence>
<sequence>MSNILSNSPLRYPGGKSKLYSYTKDLISKNNLDGCTYVEPFAGGCGLAITLLLQGVVSKLVLNDIDRSIYAFWYSVLNHTDELCKLIVETPITVDQWNIQKRIQNNKEIESLLSLGFSTFFLNRTNRSGVIAAGPIGGKSQNGNYKIDCRFNKKDLIDRILEISKHKNNISFYNYDASYFLKRVVSRQRKDTFIFFDPPYYEKGPGLYLNHFKHDDHEALARVIEKSKQLNWVVTYDNNSKIKDIYSKFDKQVYSLRHTAHTSKQGSEVMIYSDKIQSVPFRSE</sequence>
<keyword evidence="8" id="KW-1185">Reference proteome</keyword>
<comment type="caution">
    <text evidence="7">The sequence shown here is derived from an EMBL/GenBank/DDBJ whole genome shotgun (WGS) entry which is preliminary data.</text>
</comment>
<dbReference type="Pfam" id="PF02086">
    <property type="entry name" value="MethyltransfD12"/>
    <property type="match status" value="1"/>
</dbReference>
<dbReference type="InterPro" id="IPR012263">
    <property type="entry name" value="M_m6A_EcoRV"/>
</dbReference>
<keyword evidence="4 7" id="KW-0808">Transferase</keyword>
<protein>
    <recommendedName>
        <fullName evidence="2">site-specific DNA-methyltransferase (adenine-specific)</fullName>
        <ecNumber evidence="2">2.1.1.72</ecNumber>
    </recommendedName>
</protein>
<evidence type="ECO:0000256" key="1">
    <source>
        <dbReference type="ARBA" id="ARBA00006594"/>
    </source>
</evidence>
<evidence type="ECO:0000256" key="6">
    <source>
        <dbReference type="ARBA" id="ARBA00047942"/>
    </source>
</evidence>
<dbReference type="PIRSF" id="PIRSF000398">
    <property type="entry name" value="M_m6A_EcoRV"/>
    <property type="match status" value="1"/>
</dbReference>
<dbReference type="PANTHER" id="PTHR30481">
    <property type="entry name" value="DNA ADENINE METHYLASE"/>
    <property type="match status" value="1"/>
</dbReference>
<dbReference type="PANTHER" id="PTHR30481:SF2">
    <property type="entry name" value="SITE-SPECIFIC DNA-METHYLTRANSFERASE (ADENINE-SPECIFIC)"/>
    <property type="match status" value="1"/>
</dbReference>
<dbReference type="GO" id="GO:0043565">
    <property type="term" value="F:sequence-specific DNA binding"/>
    <property type="evidence" value="ECO:0007669"/>
    <property type="project" value="TreeGrafter"/>
</dbReference>
<gene>
    <name evidence="7" type="ORF">EUAN_12740</name>
</gene>
<organism evidence="7 8">
    <name type="scientific">Andreesenia angusta</name>
    <dbReference type="NCBI Taxonomy" id="39480"/>
    <lineage>
        <taxon>Bacteria</taxon>
        <taxon>Bacillati</taxon>
        <taxon>Bacillota</taxon>
        <taxon>Tissierellia</taxon>
        <taxon>Tissierellales</taxon>
        <taxon>Gottschalkiaceae</taxon>
        <taxon>Andreesenia</taxon>
    </lineage>
</organism>
<evidence type="ECO:0000256" key="5">
    <source>
        <dbReference type="ARBA" id="ARBA00022691"/>
    </source>
</evidence>
<dbReference type="Proteomes" id="UP000180254">
    <property type="component" value="Unassembled WGS sequence"/>
</dbReference>
<dbReference type="InterPro" id="IPR023095">
    <property type="entry name" value="Ade_MeTrfase_dom_2"/>
</dbReference>
<evidence type="ECO:0000313" key="8">
    <source>
        <dbReference type="Proteomes" id="UP000180254"/>
    </source>
</evidence>
<evidence type="ECO:0000256" key="2">
    <source>
        <dbReference type="ARBA" id="ARBA00011900"/>
    </source>
</evidence>
<dbReference type="InterPro" id="IPR012327">
    <property type="entry name" value="MeTrfase_D12"/>
</dbReference>
<keyword evidence="5" id="KW-0949">S-adenosyl-L-methionine</keyword>
<dbReference type="Gene3D" id="1.10.1020.10">
    <property type="entry name" value="Adenine-specific Methyltransferase, Domain 2"/>
    <property type="match status" value="1"/>
</dbReference>
<dbReference type="GO" id="GO:0009007">
    <property type="term" value="F:site-specific DNA-methyltransferase (adenine-specific) activity"/>
    <property type="evidence" value="ECO:0007669"/>
    <property type="project" value="UniProtKB-EC"/>
</dbReference>
<dbReference type="STRING" id="39480.EUAN_12740"/>
<dbReference type="EMBL" id="MKIE01000004">
    <property type="protein sequence ID" value="OHW62205.1"/>
    <property type="molecule type" value="Genomic_DNA"/>
</dbReference>
<dbReference type="PRINTS" id="PR00505">
    <property type="entry name" value="D12N6MTFRASE"/>
</dbReference>
<dbReference type="GO" id="GO:1904047">
    <property type="term" value="F:S-adenosyl-L-methionine binding"/>
    <property type="evidence" value="ECO:0007669"/>
    <property type="project" value="TreeGrafter"/>
</dbReference>
<comment type="similarity">
    <text evidence="1">Belongs to the N(4)/N(6)-methyltransferase family.</text>
</comment>
<dbReference type="AlphaFoldDB" id="A0A1S1V710"/>
<dbReference type="REBASE" id="181452">
    <property type="entry name" value="M.Ean1989ORF12740P"/>
</dbReference>
<comment type="catalytic activity">
    <reaction evidence="6">
        <text>a 2'-deoxyadenosine in DNA + S-adenosyl-L-methionine = an N(6)-methyl-2'-deoxyadenosine in DNA + S-adenosyl-L-homocysteine + H(+)</text>
        <dbReference type="Rhea" id="RHEA:15197"/>
        <dbReference type="Rhea" id="RHEA-COMP:12418"/>
        <dbReference type="Rhea" id="RHEA-COMP:12419"/>
        <dbReference type="ChEBI" id="CHEBI:15378"/>
        <dbReference type="ChEBI" id="CHEBI:57856"/>
        <dbReference type="ChEBI" id="CHEBI:59789"/>
        <dbReference type="ChEBI" id="CHEBI:90615"/>
        <dbReference type="ChEBI" id="CHEBI:90616"/>
        <dbReference type="EC" id="2.1.1.72"/>
    </reaction>
</comment>
<evidence type="ECO:0000256" key="3">
    <source>
        <dbReference type="ARBA" id="ARBA00022603"/>
    </source>
</evidence>
<dbReference type="Gene3D" id="3.40.50.150">
    <property type="entry name" value="Vaccinia Virus protein VP39"/>
    <property type="match status" value="1"/>
</dbReference>
<dbReference type="RefSeq" id="WP_071062819.1">
    <property type="nucleotide sequence ID" value="NZ_MKIE01000004.1"/>
</dbReference>
<dbReference type="GO" id="GO:0032259">
    <property type="term" value="P:methylation"/>
    <property type="evidence" value="ECO:0007669"/>
    <property type="project" value="UniProtKB-KW"/>
</dbReference>
<name>A0A1S1V710_9FIRM</name>
<reference evidence="7 8" key="1">
    <citation type="submission" date="2016-09" db="EMBL/GenBank/DDBJ databases">
        <title>Genome sequence of Eubacterium angustum.</title>
        <authorList>
            <person name="Poehlein A."/>
            <person name="Daniel R."/>
        </authorList>
    </citation>
    <scope>NUCLEOTIDE SEQUENCE [LARGE SCALE GENOMIC DNA]</scope>
    <source>
        <strain evidence="7 8">DSM 1989</strain>
    </source>
</reference>
<evidence type="ECO:0000313" key="7">
    <source>
        <dbReference type="EMBL" id="OHW62205.1"/>
    </source>
</evidence>
<dbReference type="GO" id="GO:0006298">
    <property type="term" value="P:mismatch repair"/>
    <property type="evidence" value="ECO:0007669"/>
    <property type="project" value="TreeGrafter"/>
</dbReference>
<proteinExistence type="inferred from homology"/>
<dbReference type="EC" id="2.1.1.72" evidence="2"/>
<dbReference type="InterPro" id="IPR029063">
    <property type="entry name" value="SAM-dependent_MTases_sf"/>
</dbReference>
<dbReference type="GO" id="GO:0009307">
    <property type="term" value="P:DNA restriction-modification system"/>
    <property type="evidence" value="ECO:0007669"/>
    <property type="project" value="InterPro"/>
</dbReference>
<keyword evidence="3 7" id="KW-0489">Methyltransferase</keyword>
<dbReference type="OrthoDB" id="9805629at2"/>